<evidence type="ECO:0000313" key="9">
    <source>
        <dbReference type="EMBL" id="MBE3002141.1"/>
    </source>
</evidence>
<feature type="transmembrane region" description="Helical" evidence="8">
    <location>
        <begin position="83"/>
        <end position="106"/>
    </location>
</feature>
<name>A0ABR9PE63_9ACTN</name>
<evidence type="ECO:0000256" key="5">
    <source>
        <dbReference type="ARBA" id="ARBA00022692"/>
    </source>
</evidence>
<evidence type="ECO:0000256" key="1">
    <source>
        <dbReference type="ARBA" id="ARBA00004651"/>
    </source>
</evidence>
<comment type="caution">
    <text evidence="9">The sequence shown here is derived from an EMBL/GenBank/DDBJ whole genome shotgun (WGS) entry which is preliminary data.</text>
</comment>
<comment type="subcellular location">
    <subcellularLocation>
        <location evidence="1 8">Cell membrane</location>
        <topology evidence="1 8">Multi-pass membrane protein</topology>
    </subcellularLocation>
</comment>
<accession>A0ABR9PE63</accession>
<feature type="transmembrane region" description="Helical" evidence="8">
    <location>
        <begin position="236"/>
        <end position="255"/>
    </location>
</feature>
<feature type="transmembrane region" description="Helical" evidence="8">
    <location>
        <begin position="59"/>
        <end position="77"/>
    </location>
</feature>
<organism evidence="9 10">
    <name type="scientific">Nocardiopsis coralli</name>
    <dbReference type="NCBI Taxonomy" id="2772213"/>
    <lineage>
        <taxon>Bacteria</taxon>
        <taxon>Bacillati</taxon>
        <taxon>Actinomycetota</taxon>
        <taxon>Actinomycetes</taxon>
        <taxon>Streptosporangiales</taxon>
        <taxon>Nocardiopsidaceae</taxon>
        <taxon>Nocardiopsis</taxon>
    </lineage>
</organism>
<keyword evidence="7 8" id="KW-0472">Membrane</keyword>
<evidence type="ECO:0000256" key="3">
    <source>
        <dbReference type="ARBA" id="ARBA00022448"/>
    </source>
</evidence>
<feature type="transmembrane region" description="Helical" evidence="8">
    <location>
        <begin position="204"/>
        <end position="224"/>
    </location>
</feature>
<feature type="transmembrane region" description="Helical" evidence="8">
    <location>
        <begin position="20"/>
        <end position="47"/>
    </location>
</feature>
<sequence>MLSDLLRPVPGSLFAAADPWVLLTVAALAVLVGAAVQSTVGLGLGLVAAPVISFLDPSLMPGAMLITVVLLPVLTLVQEWRHVHWRGIAWGVPARLPGTVLAVWVVAVLEPRALAGVVGVMVLTAVVLTVWSFRVRITPASLTVAGALSGFAGTATSIGGPPIALLYQYEDPPRVRATLAAFFLVGSTISLTALTLGGQMDLRTVVAGLVAVPLVAVGFVLGNVLRGRVPPRTLRLGMLTVVTLSASGLLVQAALG</sequence>
<dbReference type="EMBL" id="JADBGI010000035">
    <property type="protein sequence ID" value="MBE3002141.1"/>
    <property type="molecule type" value="Genomic_DNA"/>
</dbReference>
<dbReference type="InterPro" id="IPR002781">
    <property type="entry name" value="TM_pro_TauE-like"/>
</dbReference>
<dbReference type="RefSeq" id="WP_193124731.1">
    <property type="nucleotide sequence ID" value="NZ_JADBGI010000035.1"/>
</dbReference>
<dbReference type="PANTHER" id="PTHR30269:SF37">
    <property type="entry name" value="MEMBRANE TRANSPORTER PROTEIN"/>
    <property type="match status" value="1"/>
</dbReference>
<evidence type="ECO:0000256" key="2">
    <source>
        <dbReference type="ARBA" id="ARBA00009142"/>
    </source>
</evidence>
<comment type="similarity">
    <text evidence="2 8">Belongs to the 4-toluene sulfonate uptake permease (TSUP) (TC 2.A.102) family.</text>
</comment>
<evidence type="ECO:0000256" key="8">
    <source>
        <dbReference type="RuleBase" id="RU363041"/>
    </source>
</evidence>
<keyword evidence="6 8" id="KW-1133">Transmembrane helix</keyword>
<keyword evidence="5 8" id="KW-0812">Transmembrane</keyword>
<evidence type="ECO:0000256" key="6">
    <source>
        <dbReference type="ARBA" id="ARBA00022989"/>
    </source>
</evidence>
<proteinExistence type="inferred from homology"/>
<keyword evidence="10" id="KW-1185">Reference proteome</keyword>
<evidence type="ECO:0000313" key="10">
    <source>
        <dbReference type="Proteomes" id="UP000806528"/>
    </source>
</evidence>
<feature type="transmembrane region" description="Helical" evidence="8">
    <location>
        <begin position="145"/>
        <end position="167"/>
    </location>
</feature>
<feature type="transmembrane region" description="Helical" evidence="8">
    <location>
        <begin position="179"/>
        <end position="198"/>
    </location>
</feature>
<dbReference type="PANTHER" id="PTHR30269">
    <property type="entry name" value="TRANSMEMBRANE PROTEIN YFCA"/>
    <property type="match status" value="1"/>
</dbReference>
<evidence type="ECO:0000256" key="7">
    <source>
        <dbReference type="ARBA" id="ARBA00023136"/>
    </source>
</evidence>
<keyword evidence="4 8" id="KW-1003">Cell membrane</keyword>
<feature type="transmembrane region" description="Helical" evidence="8">
    <location>
        <begin position="113"/>
        <end position="133"/>
    </location>
</feature>
<evidence type="ECO:0000256" key="4">
    <source>
        <dbReference type="ARBA" id="ARBA00022475"/>
    </source>
</evidence>
<keyword evidence="3" id="KW-0813">Transport</keyword>
<protein>
    <recommendedName>
        <fullName evidence="8">Probable membrane transporter protein</fullName>
    </recommendedName>
</protein>
<dbReference type="InterPro" id="IPR052017">
    <property type="entry name" value="TSUP"/>
</dbReference>
<gene>
    <name evidence="9" type="ORF">IDM40_26075</name>
</gene>
<dbReference type="Pfam" id="PF01925">
    <property type="entry name" value="TauE"/>
    <property type="match status" value="1"/>
</dbReference>
<reference evidence="9 10" key="1">
    <citation type="submission" date="2020-09" db="EMBL/GenBank/DDBJ databases">
        <title>Diversity and distribution of actinomycetes associated with coral in the coast of Hainan.</title>
        <authorList>
            <person name="Li F."/>
        </authorList>
    </citation>
    <scope>NUCLEOTIDE SEQUENCE [LARGE SCALE GENOMIC DNA]</scope>
    <source>
        <strain evidence="9 10">HNM0947</strain>
    </source>
</reference>
<dbReference type="Proteomes" id="UP000806528">
    <property type="component" value="Unassembled WGS sequence"/>
</dbReference>